<dbReference type="SUPFAM" id="SSF102462">
    <property type="entry name" value="Peptidyl-tRNA hydrolase II"/>
    <property type="match status" value="1"/>
</dbReference>
<dbReference type="EC" id="3.1.1.29" evidence="1"/>
<dbReference type="GO" id="GO:0005829">
    <property type="term" value="C:cytosol"/>
    <property type="evidence" value="ECO:0007669"/>
    <property type="project" value="TreeGrafter"/>
</dbReference>
<evidence type="ECO:0000256" key="5">
    <source>
        <dbReference type="SAM" id="MobiDB-lite"/>
    </source>
</evidence>
<dbReference type="NCBIfam" id="TIGR00283">
    <property type="entry name" value="arch_pth2"/>
    <property type="match status" value="1"/>
</dbReference>
<keyword evidence="2" id="KW-0378">Hydrolase</keyword>
<keyword evidence="6" id="KW-0812">Transmembrane</keyword>
<keyword evidence="6" id="KW-1133">Transmembrane helix</keyword>
<keyword evidence="6" id="KW-0472">Membrane</keyword>
<reference evidence="7" key="1">
    <citation type="submission" date="2023-01" db="EMBL/GenBank/DDBJ databases">
        <title>Exophiala dermititidis isolated from Cystic Fibrosis Patient.</title>
        <authorList>
            <person name="Kurbessoian T."/>
            <person name="Crocker A."/>
            <person name="Murante D."/>
            <person name="Hogan D.A."/>
            <person name="Stajich J.E."/>
        </authorList>
    </citation>
    <scope>NUCLEOTIDE SEQUENCE</scope>
    <source>
        <strain evidence="7">Ex8</strain>
    </source>
</reference>
<dbReference type="PANTHER" id="PTHR12649">
    <property type="entry name" value="PEPTIDYL-TRNA HYDROLASE 2"/>
    <property type="match status" value="1"/>
</dbReference>
<dbReference type="Pfam" id="PF01981">
    <property type="entry name" value="PTH2"/>
    <property type="match status" value="1"/>
</dbReference>
<comment type="catalytic activity">
    <reaction evidence="4">
        <text>an N-acyl-L-alpha-aminoacyl-tRNA + H2O = an N-acyl-L-amino acid + a tRNA + H(+)</text>
        <dbReference type="Rhea" id="RHEA:54448"/>
        <dbReference type="Rhea" id="RHEA-COMP:10123"/>
        <dbReference type="Rhea" id="RHEA-COMP:13883"/>
        <dbReference type="ChEBI" id="CHEBI:15377"/>
        <dbReference type="ChEBI" id="CHEBI:15378"/>
        <dbReference type="ChEBI" id="CHEBI:59874"/>
        <dbReference type="ChEBI" id="CHEBI:78442"/>
        <dbReference type="ChEBI" id="CHEBI:138191"/>
        <dbReference type="EC" id="3.1.1.29"/>
    </reaction>
</comment>
<gene>
    <name evidence="7" type="ORF">HRR80_000463</name>
</gene>
<accession>A0AAN6F2W0</accession>
<proteinExistence type="inferred from homology"/>
<feature type="transmembrane region" description="Helical" evidence="6">
    <location>
        <begin position="12"/>
        <end position="32"/>
    </location>
</feature>
<protein>
    <recommendedName>
        <fullName evidence="1">peptidyl-tRNA hydrolase</fullName>
        <ecNumber evidence="1">3.1.1.29</ecNumber>
    </recommendedName>
</protein>
<dbReference type="Gene3D" id="3.40.1490.10">
    <property type="entry name" value="Bit1"/>
    <property type="match status" value="1"/>
</dbReference>
<sequence>MAEKVGGPSDPPSLTAVAVSSLILGLLAGYFIGSGSSIGIFGTSPTSAGAVKKSWPNSYDVKVHADSSDEEADDEEDETEDQEEDDEERDGKELGDFRDSNEEVKLVLAVRTDLGMGKGKIAAQCSHATLACYKYLLSHPTSAPLLKRWERGGQPKIAVQVKSEEELETLQAQAMSLGLCARIIHDAGRTQIAAGSATVLGVLGPKSVVDRVTGGLKLL</sequence>
<organism evidence="7 8">
    <name type="scientific">Exophiala dermatitidis</name>
    <name type="common">Black yeast-like fungus</name>
    <name type="synonym">Wangiella dermatitidis</name>
    <dbReference type="NCBI Taxonomy" id="5970"/>
    <lineage>
        <taxon>Eukaryota</taxon>
        <taxon>Fungi</taxon>
        <taxon>Dikarya</taxon>
        <taxon>Ascomycota</taxon>
        <taxon>Pezizomycotina</taxon>
        <taxon>Eurotiomycetes</taxon>
        <taxon>Chaetothyriomycetidae</taxon>
        <taxon>Chaetothyriales</taxon>
        <taxon>Herpotrichiellaceae</taxon>
        <taxon>Exophiala</taxon>
    </lineage>
</organism>
<evidence type="ECO:0000256" key="3">
    <source>
        <dbReference type="ARBA" id="ARBA00038050"/>
    </source>
</evidence>
<feature type="compositionally biased region" description="Acidic residues" evidence="5">
    <location>
        <begin position="68"/>
        <end position="88"/>
    </location>
</feature>
<dbReference type="InterPro" id="IPR023476">
    <property type="entry name" value="Pep_tRNA_hydro_II_dom_sf"/>
</dbReference>
<feature type="region of interest" description="Disordered" evidence="5">
    <location>
        <begin position="61"/>
        <end position="97"/>
    </location>
</feature>
<name>A0AAN6F2W0_EXODE</name>
<evidence type="ECO:0000313" key="8">
    <source>
        <dbReference type="Proteomes" id="UP001161757"/>
    </source>
</evidence>
<evidence type="ECO:0000256" key="6">
    <source>
        <dbReference type="SAM" id="Phobius"/>
    </source>
</evidence>
<evidence type="ECO:0000256" key="2">
    <source>
        <dbReference type="ARBA" id="ARBA00022801"/>
    </source>
</evidence>
<dbReference type="PANTHER" id="PTHR12649:SF11">
    <property type="entry name" value="PEPTIDYL-TRNA HYDROLASE 2, MITOCHONDRIAL"/>
    <property type="match status" value="1"/>
</dbReference>
<dbReference type="InterPro" id="IPR002833">
    <property type="entry name" value="PTH2"/>
</dbReference>
<comment type="similarity">
    <text evidence="3">Belongs to the PTH2 family.</text>
</comment>
<dbReference type="EMBL" id="JAJGCB010000001">
    <property type="protein sequence ID" value="KAJ8995703.1"/>
    <property type="molecule type" value="Genomic_DNA"/>
</dbReference>
<dbReference type="CDD" id="cd02430">
    <property type="entry name" value="PTH2"/>
    <property type="match status" value="1"/>
</dbReference>
<evidence type="ECO:0000256" key="4">
    <source>
        <dbReference type="ARBA" id="ARBA00048707"/>
    </source>
</evidence>
<dbReference type="FunFam" id="3.40.1490.10:FF:000001">
    <property type="entry name" value="Peptidyl-tRNA hydrolase 2"/>
    <property type="match status" value="1"/>
</dbReference>
<dbReference type="Proteomes" id="UP001161757">
    <property type="component" value="Unassembled WGS sequence"/>
</dbReference>
<evidence type="ECO:0000256" key="1">
    <source>
        <dbReference type="ARBA" id="ARBA00013260"/>
    </source>
</evidence>
<evidence type="ECO:0000313" key="7">
    <source>
        <dbReference type="EMBL" id="KAJ8995703.1"/>
    </source>
</evidence>
<dbReference type="GO" id="GO:0004045">
    <property type="term" value="F:peptidyl-tRNA hydrolase activity"/>
    <property type="evidence" value="ECO:0007669"/>
    <property type="project" value="UniProtKB-EC"/>
</dbReference>
<comment type="caution">
    <text evidence="7">The sequence shown here is derived from an EMBL/GenBank/DDBJ whole genome shotgun (WGS) entry which is preliminary data.</text>
</comment>
<dbReference type="AlphaFoldDB" id="A0AAN6F2W0"/>